<comment type="function">
    <text evidence="10">Part of the ABC transporter complex UgpBAEC involved in sn-glycerol-3-phosphate (G3P) import. Probably responsible for the translocation of the substrate across the membrane.</text>
</comment>
<feature type="transmembrane region" description="Helical" evidence="9">
    <location>
        <begin position="269"/>
        <end position="291"/>
    </location>
</feature>
<keyword evidence="4 9" id="KW-0813">Transport</keyword>
<feature type="domain" description="ABC transmembrane type-1" evidence="11">
    <location>
        <begin position="93"/>
        <end position="286"/>
    </location>
</feature>
<keyword evidence="6 9" id="KW-0812">Transmembrane</keyword>
<dbReference type="PANTHER" id="PTHR43744">
    <property type="entry name" value="ABC TRANSPORTER PERMEASE PROTEIN MG189-RELATED-RELATED"/>
    <property type="match status" value="1"/>
</dbReference>
<sequence>MSLEAIHRSRVAAKRAIGGQARPGWSRRKRAAVARHLVINLFLLIILLPLVWVLFMSVKTLPDAMRGDLFPRQLDFTHYSYVFERITTLPINLFNSVYVTFSTVLITMCCSVMAGYALVHLRPRGTGLVITILLVSLYFPVRVVSLISIYETQRWLGLINSTAGLILPYVTLQLAISVLIMRSMFQLVPREVIDAARVDGAGPWRTLWMVGLPMVRNGLVVIFIVNFVAAWGEYLLCVTLIDDEARRTMPVVLAVAQGGQGHWSWPNLAAVYIIVTTPGIVAFAFAQKLFFKGLAEGVTKL</sequence>
<name>A0ABU1JJ59_9PROT</name>
<evidence type="ECO:0000256" key="7">
    <source>
        <dbReference type="ARBA" id="ARBA00022989"/>
    </source>
</evidence>
<evidence type="ECO:0000256" key="4">
    <source>
        <dbReference type="ARBA" id="ARBA00022448"/>
    </source>
</evidence>
<dbReference type="SUPFAM" id="SSF161098">
    <property type="entry name" value="MetI-like"/>
    <property type="match status" value="1"/>
</dbReference>
<comment type="similarity">
    <text evidence="9">Belongs to the binding-protein-dependent transport system permease family.</text>
</comment>
<keyword evidence="5 10" id="KW-1003">Cell membrane</keyword>
<dbReference type="RefSeq" id="WP_309792667.1">
    <property type="nucleotide sequence ID" value="NZ_JAVDPW010000002.1"/>
</dbReference>
<comment type="subunit">
    <text evidence="2 10">The complex is composed of two ATP-binding proteins (UgpC), two transmembrane proteins (UgpA and UgpE) and a solute-binding protein (UgpB).</text>
</comment>
<keyword evidence="13" id="KW-1185">Reference proteome</keyword>
<evidence type="ECO:0000256" key="2">
    <source>
        <dbReference type="ARBA" id="ARBA00011557"/>
    </source>
</evidence>
<gene>
    <name evidence="10" type="primary">ugpE</name>
    <name evidence="12" type="ORF">E9232_001162</name>
</gene>
<keyword evidence="10" id="KW-0997">Cell inner membrane</keyword>
<evidence type="ECO:0000256" key="5">
    <source>
        <dbReference type="ARBA" id="ARBA00022475"/>
    </source>
</evidence>
<evidence type="ECO:0000256" key="10">
    <source>
        <dbReference type="RuleBase" id="RU363056"/>
    </source>
</evidence>
<feature type="transmembrane region" description="Helical" evidence="9">
    <location>
        <begin position="97"/>
        <end position="119"/>
    </location>
</feature>
<evidence type="ECO:0000256" key="9">
    <source>
        <dbReference type="RuleBase" id="RU363032"/>
    </source>
</evidence>
<evidence type="ECO:0000256" key="8">
    <source>
        <dbReference type="ARBA" id="ARBA00023136"/>
    </source>
</evidence>
<comment type="caution">
    <text evidence="12">The sequence shown here is derived from an EMBL/GenBank/DDBJ whole genome shotgun (WGS) entry which is preliminary data.</text>
</comment>
<evidence type="ECO:0000313" key="12">
    <source>
        <dbReference type="EMBL" id="MDR6288655.1"/>
    </source>
</evidence>
<accession>A0ABU1JJ59</accession>
<dbReference type="PROSITE" id="PS50928">
    <property type="entry name" value="ABC_TM1"/>
    <property type="match status" value="1"/>
</dbReference>
<keyword evidence="8 9" id="KW-0472">Membrane</keyword>
<dbReference type="InterPro" id="IPR035906">
    <property type="entry name" value="MetI-like_sf"/>
</dbReference>
<dbReference type="InterPro" id="IPR000515">
    <property type="entry name" value="MetI-like"/>
</dbReference>
<evidence type="ECO:0000256" key="6">
    <source>
        <dbReference type="ARBA" id="ARBA00022692"/>
    </source>
</evidence>
<evidence type="ECO:0000256" key="3">
    <source>
        <dbReference type="ARBA" id="ARBA00020515"/>
    </source>
</evidence>
<proteinExistence type="inferred from homology"/>
<feature type="transmembrane region" description="Helical" evidence="9">
    <location>
        <begin position="37"/>
        <end position="55"/>
    </location>
</feature>
<evidence type="ECO:0000259" key="11">
    <source>
        <dbReference type="PROSITE" id="PS50928"/>
    </source>
</evidence>
<dbReference type="EMBL" id="JAVDPW010000002">
    <property type="protein sequence ID" value="MDR6288655.1"/>
    <property type="molecule type" value="Genomic_DNA"/>
</dbReference>
<dbReference type="Proteomes" id="UP001262410">
    <property type="component" value="Unassembled WGS sequence"/>
</dbReference>
<dbReference type="Pfam" id="PF00528">
    <property type="entry name" value="BPD_transp_1"/>
    <property type="match status" value="1"/>
</dbReference>
<keyword evidence="7 9" id="KW-1133">Transmembrane helix</keyword>
<evidence type="ECO:0000313" key="13">
    <source>
        <dbReference type="Proteomes" id="UP001262410"/>
    </source>
</evidence>
<dbReference type="PANTHER" id="PTHR43744:SF8">
    <property type="entry name" value="SN-GLYCEROL-3-PHOSPHATE TRANSPORT SYSTEM PERMEASE PROTEIN UGPE"/>
    <property type="match status" value="1"/>
</dbReference>
<organism evidence="12 13">
    <name type="scientific">Inquilinus ginsengisoli</name>
    <dbReference type="NCBI Taxonomy" id="363840"/>
    <lineage>
        <taxon>Bacteria</taxon>
        <taxon>Pseudomonadati</taxon>
        <taxon>Pseudomonadota</taxon>
        <taxon>Alphaproteobacteria</taxon>
        <taxon>Rhodospirillales</taxon>
        <taxon>Rhodospirillaceae</taxon>
        <taxon>Inquilinus</taxon>
    </lineage>
</organism>
<feature type="transmembrane region" description="Helical" evidence="9">
    <location>
        <begin position="155"/>
        <end position="180"/>
    </location>
</feature>
<dbReference type="CDD" id="cd06261">
    <property type="entry name" value="TM_PBP2"/>
    <property type="match status" value="1"/>
</dbReference>
<feature type="transmembrane region" description="Helical" evidence="9">
    <location>
        <begin position="219"/>
        <end position="241"/>
    </location>
</feature>
<dbReference type="Gene3D" id="1.10.3720.10">
    <property type="entry name" value="MetI-like"/>
    <property type="match status" value="1"/>
</dbReference>
<feature type="transmembrane region" description="Helical" evidence="9">
    <location>
        <begin position="126"/>
        <end position="149"/>
    </location>
</feature>
<evidence type="ECO:0000256" key="1">
    <source>
        <dbReference type="ARBA" id="ARBA00004651"/>
    </source>
</evidence>
<reference evidence="12 13" key="1">
    <citation type="submission" date="2023-07" db="EMBL/GenBank/DDBJ databases">
        <title>Sorghum-associated microbial communities from plants grown in Nebraska, USA.</title>
        <authorList>
            <person name="Schachtman D."/>
        </authorList>
    </citation>
    <scope>NUCLEOTIDE SEQUENCE [LARGE SCALE GENOMIC DNA]</scope>
    <source>
        <strain evidence="12 13">584</strain>
    </source>
</reference>
<protein>
    <recommendedName>
        <fullName evidence="3 10">sn-glycerol-3-phosphate transport system permease protein UgpE</fullName>
    </recommendedName>
</protein>
<comment type="subcellular location">
    <subcellularLocation>
        <location evidence="10">Cell inner membrane</location>
        <topology evidence="10">Multi-pass membrane protein</topology>
    </subcellularLocation>
    <subcellularLocation>
        <location evidence="1 9">Cell membrane</location>
        <topology evidence="1 9">Multi-pass membrane protein</topology>
    </subcellularLocation>
</comment>